<dbReference type="OrthoDB" id="270318at2759"/>
<comment type="similarity">
    <text evidence="6">Belongs to the NDUFAF6 family.</text>
</comment>
<evidence type="ECO:0000313" key="8">
    <source>
        <dbReference type="Proteomes" id="UP001151699"/>
    </source>
</evidence>
<comment type="caution">
    <text evidence="7">The sequence shown here is derived from an EMBL/GenBank/DDBJ whole genome shotgun (WGS) entry which is preliminary data.</text>
</comment>
<evidence type="ECO:0000256" key="2">
    <source>
        <dbReference type="ARBA" id="ARBA00022792"/>
    </source>
</evidence>
<dbReference type="PANTHER" id="PTHR21181:SF13">
    <property type="entry name" value="NADH DEHYDROGENASE (UBIQUINONE) COMPLEX I, ASSEMBLY FACTOR 6"/>
    <property type="match status" value="1"/>
</dbReference>
<keyword evidence="8" id="KW-1185">Reference proteome</keyword>
<keyword evidence="4" id="KW-0496">Mitochondrion</keyword>
<dbReference type="Proteomes" id="UP001151699">
    <property type="component" value="Chromosome X"/>
</dbReference>
<sequence length="325" mass="37896">MLKLLNNCVRTNKLPTIYELKIHNKRQFTSTVSERNVNDAISNPASANYCFNLVRQYDYENFLCTLLMAEKHRQSALAVRAFNVEVSKIASIVSDDKLNTIRLKFWYDAIENMFSTKNSKIPDHPVIKEIHLAIRDYNLNKMYFSRLVKCRERPMNRLFVTTKELEQYAEESVSSIYYLLVKMLKCESLDVDHALSHLGKAQGIANLLRAQSRKDRSKGVCIPQETMLKHGVSQERILRNKIDDKGVQDCVFEIASVANSHLEKAKSLSSKIPRDVKPVFLPAVATERYLERLRKCDFHLSHPQLVKRDNLLPAIFYWNYFWKKY</sequence>
<keyword evidence="3" id="KW-0809">Transit peptide</keyword>
<reference evidence="7" key="1">
    <citation type="submission" date="2022-07" db="EMBL/GenBank/DDBJ databases">
        <authorList>
            <person name="Trinca V."/>
            <person name="Uliana J.V.C."/>
            <person name="Torres T.T."/>
            <person name="Ward R.J."/>
            <person name="Monesi N."/>
        </authorList>
    </citation>
    <scope>NUCLEOTIDE SEQUENCE</scope>
    <source>
        <strain evidence="7">HSMRA1968</strain>
        <tissue evidence="7">Whole embryos</tissue>
    </source>
</reference>
<dbReference type="PANTHER" id="PTHR21181">
    <property type="match status" value="1"/>
</dbReference>
<dbReference type="AlphaFoldDB" id="A0A9Q0MUH7"/>
<dbReference type="InterPro" id="IPR008949">
    <property type="entry name" value="Isoprenoid_synthase_dom_sf"/>
</dbReference>
<evidence type="ECO:0000256" key="4">
    <source>
        <dbReference type="ARBA" id="ARBA00023128"/>
    </source>
</evidence>
<dbReference type="Gene3D" id="1.10.600.10">
    <property type="entry name" value="Farnesyl Diphosphate Synthase"/>
    <property type="match status" value="1"/>
</dbReference>
<dbReference type="SUPFAM" id="SSF48576">
    <property type="entry name" value="Terpenoid synthases"/>
    <property type="match status" value="1"/>
</dbReference>
<evidence type="ECO:0000256" key="6">
    <source>
        <dbReference type="ARBA" id="ARBA00038273"/>
    </source>
</evidence>
<dbReference type="Pfam" id="PF00494">
    <property type="entry name" value="SQS_PSY"/>
    <property type="match status" value="1"/>
</dbReference>
<dbReference type="GO" id="GO:0005743">
    <property type="term" value="C:mitochondrial inner membrane"/>
    <property type="evidence" value="ECO:0007669"/>
    <property type="project" value="UniProtKB-SubCell"/>
</dbReference>
<evidence type="ECO:0000256" key="5">
    <source>
        <dbReference type="ARBA" id="ARBA00023136"/>
    </source>
</evidence>
<organism evidence="7 8">
    <name type="scientific">Pseudolycoriella hygida</name>
    <dbReference type="NCBI Taxonomy" id="35572"/>
    <lineage>
        <taxon>Eukaryota</taxon>
        <taxon>Metazoa</taxon>
        <taxon>Ecdysozoa</taxon>
        <taxon>Arthropoda</taxon>
        <taxon>Hexapoda</taxon>
        <taxon>Insecta</taxon>
        <taxon>Pterygota</taxon>
        <taxon>Neoptera</taxon>
        <taxon>Endopterygota</taxon>
        <taxon>Diptera</taxon>
        <taxon>Nematocera</taxon>
        <taxon>Sciaroidea</taxon>
        <taxon>Sciaridae</taxon>
        <taxon>Pseudolycoriella</taxon>
    </lineage>
</organism>
<evidence type="ECO:0000313" key="7">
    <source>
        <dbReference type="EMBL" id="KAJ6638166.1"/>
    </source>
</evidence>
<accession>A0A9Q0MUH7</accession>
<evidence type="ECO:0000256" key="1">
    <source>
        <dbReference type="ARBA" id="ARBA00004273"/>
    </source>
</evidence>
<gene>
    <name evidence="7" type="primary">sicily</name>
    <name evidence="7" type="ORF">Bhyg_10899</name>
</gene>
<name>A0A9Q0MUH7_9DIPT</name>
<dbReference type="EMBL" id="WJQU01000003">
    <property type="protein sequence ID" value="KAJ6638166.1"/>
    <property type="molecule type" value="Genomic_DNA"/>
</dbReference>
<dbReference type="InterPro" id="IPR002060">
    <property type="entry name" value="Squ/phyt_synthse"/>
</dbReference>
<evidence type="ECO:0000256" key="3">
    <source>
        <dbReference type="ARBA" id="ARBA00022946"/>
    </source>
</evidence>
<protein>
    <submittedName>
        <fullName evidence="7">NADH dehydrogenase (Ubiquinone) complex I, assembly factor 6 like</fullName>
    </submittedName>
</protein>
<comment type="subcellular location">
    <subcellularLocation>
        <location evidence="1">Mitochondrion inner membrane</location>
    </subcellularLocation>
</comment>
<proteinExistence type="inferred from homology"/>
<dbReference type="GO" id="GO:0032981">
    <property type="term" value="P:mitochondrial respiratory chain complex I assembly"/>
    <property type="evidence" value="ECO:0007669"/>
    <property type="project" value="TreeGrafter"/>
</dbReference>
<keyword evidence="2" id="KW-0999">Mitochondrion inner membrane</keyword>
<keyword evidence="5" id="KW-0472">Membrane</keyword>